<feature type="region of interest" description="Disordered" evidence="1">
    <location>
        <begin position="1"/>
        <end position="22"/>
    </location>
</feature>
<proteinExistence type="predicted"/>
<feature type="transmembrane region" description="Helical" evidence="2">
    <location>
        <begin position="33"/>
        <end position="52"/>
    </location>
</feature>
<evidence type="ECO:0000256" key="1">
    <source>
        <dbReference type="SAM" id="MobiDB-lite"/>
    </source>
</evidence>
<feature type="compositionally biased region" description="Polar residues" evidence="1">
    <location>
        <begin position="1"/>
        <end position="19"/>
    </location>
</feature>
<keyword evidence="2" id="KW-0472">Membrane</keyword>
<keyword evidence="2" id="KW-1133">Transmembrane helix</keyword>
<gene>
    <name evidence="3" type="ORF">GCM10010468_41650</name>
</gene>
<name>A0ABP6QCS9_9ACTN</name>
<organism evidence="3 4">
    <name type="scientific">Actinocorallia longicatena</name>
    <dbReference type="NCBI Taxonomy" id="111803"/>
    <lineage>
        <taxon>Bacteria</taxon>
        <taxon>Bacillati</taxon>
        <taxon>Actinomycetota</taxon>
        <taxon>Actinomycetes</taxon>
        <taxon>Streptosporangiales</taxon>
        <taxon>Thermomonosporaceae</taxon>
        <taxon>Actinocorallia</taxon>
    </lineage>
</organism>
<accession>A0ABP6QCS9</accession>
<dbReference type="EMBL" id="BAAAUV010000009">
    <property type="protein sequence ID" value="GAA3218257.1"/>
    <property type="molecule type" value="Genomic_DNA"/>
</dbReference>
<reference evidence="4" key="1">
    <citation type="journal article" date="2019" name="Int. J. Syst. Evol. Microbiol.">
        <title>The Global Catalogue of Microorganisms (GCM) 10K type strain sequencing project: providing services to taxonomists for standard genome sequencing and annotation.</title>
        <authorList>
            <consortium name="The Broad Institute Genomics Platform"/>
            <consortium name="The Broad Institute Genome Sequencing Center for Infectious Disease"/>
            <person name="Wu L."/>
            <person name="Ma J."/>
        </authorList>
    </citation>
    <scope>NUCLEOTIDE SEQUENCE [LARGE SCALE GENOMIC DNA]</scope>
    <source>
        <strain evidence="4">JCM 9377</strain>
    </source>
</reference>
<evidence type="ECO:0000256" key="2">
    <source>
        <dbReference type="SAM" id="Phobius"/>
    </source>
</evidence>
<feature type="transmembrane region" description="Helical" evidence="2">
    <location>
        <begin position="137"/>
        <end position="155"/>
    </location>
</feature>
<feature type="transmembrane region" description="Helical" evidence="2">
    <location>
        <begin position="58"/>
        <end position="78"/>
    </location>
</feature>
<evidence type="ECO:0000313" key="4">
    <source>
        <dbReference type="Proteomes" id="UP001501237"/>
    </source>
</evidence>
<dbReference type="RefSeq" id="WP_344830787.1">
    <property type="nucleotide sequence ID" value="NZ_BAAAUV010000009.1"/>
</dbReference>
<comment type="caution">
    <text evidence="3">The sequence shown here is derived from an EMBL/GenBank/DDBJ whole genome shotgun (WGS) entry which is preliminary data.</text>
</comment>
<evidence type="ECO:0000313" key="3">
    <source>
        <dbReference type="EMBL" id="GAA3218257.1"/>
    </source>
</evidence>
<keyword evidence="2" id="KW-0812">Transmembrane</keyword>
<dbReference type="Proteomes" id="UP001501237">
    <property type="component" value="Unassembled WGS sequence"/>
</dbReference>
<sequence>MAQAAVSTEAVNDPQTVRSAPTDYDRSTALSKVAAFIPTEAVAVYLALVAFFNPDGDVMRWVVFGIGVVLVPVFYFLAYMNRRRAVGADGGAPEPSLRVTLLLLVFALLAFVAWAAAMPNNPFEQFTDEATKFGGGAIIVLGVLMPQAAGALGLTKQ</sequence>
<feature type="transmembrane region" description="Helical" evidence="2">
    <location>
        <begin position="99"/>
        <end position="117"/>
    </location>
</feature>
<keyword evidence="4" id="KW-1185">Reference proteome</keyword>
<protein>
    <submittedName>
        <fullName evidence="3">Uncharacterized protein</fullName>
    </submittedName>
</protein>